<dbReference type="GO" id="GO:0005886">
    <property type="term" value="C:plasma membrane"/>
    <property type="evidence" value="ECO:0007669"/>
    <property type="project" value="TreeGrafter"/>
</dbReference>
<dbReference type="Proteomes" id="UP000509448">
    <property type="component" value="Chromosome"/>
</dbReference>
<dbReference type="GO" id="GO:0015093">
    <property type="term" value="F:ferrous iron transmembrane transporter activity"/>
    <property type="evidence" value="ECO:0007669"/>
    <property type="project" value="TreeGrafter"/>
</dbReference>
<evidence type="ECO:0000256" key="1">
    <source>
        <dbReference type="SAM" id="Phobius"/>
    </source>
</evidence>
<dbReference type="PANTHER" id="PTHR43185">
    <property type="entry name" value="FERROUS IRON TRANSPORT PROTEIN B"/>
    <property type="match status" value="1"/>
</dbReference>
<reference evidence="3 4" key="1">
    <citation type="journal article" date="2019" name="ISME J.">
        <title>Isolation and characterization of a thermophilic sulfur- and iron-reducing thaumarchaeote from a terrestrial acidic hot spring.</title>
        <authorList>
            <person name="Kato S."/>
            <person name="Itoh T."/>
            <person name="Yuki M."/>
            <person name="Nagamori M."/>
            <person name="Ohnishi M."/>
            <person name="Uematsu K."/>
            <person name="Suzuki K."/>
            <person name="Takashina T."/>
            <person name="Ohkuma M."/>
        </authorList>
    </citation>
    <scope>NUCLEOTIDE SEQUENCE [LARGE SCALE GENOMIC DNA]</scope>
    <source>
        <strain evidence="3 4">NAS-02</strain>
    </source>
</reference>
<feature type="transmembrane region" description="Helical" evidence="1">
    <location>
        <begin position="470"/>
        <end position="496"/>
    </location>
</feature>
<dbReference type="AlphaFoldDB" id="A0A4P2VCL4"/>
<feature type="transmembrane region" description="Helical" evidence="1">
    <location>
        <begin position="417"/>
        <end position="438"/>
    </location>
</feature>
<dbReference type="PRINTS" id="PR00326">
    <property type="entry name" value="GTP1OBG"/>
</dbReference>
<dbReference type="Pfam" id="PF07670">
    <property type="entry name" value="Gate"/>
    <property type="match status" value="2"/>
</dbReference>
<dbReference type="InterPro" id="IPR050860">
    <property type="entry name" value="FeoB_GTPase"/>
</dbReference>
<feature type="transmembrane region" description="Helical" evidence="1">
    <location>
        <begin position="300"/>
        <end position="321"/>
    </location>
</feature>
<sequence>MRYALVGAPDVGKSTIFYRLVGRRVKIANYPGKTLGKEVGSFVENGTVVEVFDLPGIFNAENPRDEDERLALSDAMDGNYDGLVVVAAPHVMRESLALLRLVARTKRAIFVINMVDLARPALDEDAMSSKLGVPVIYVSAAKGIGIHRLRAMLAKGAGATATVPDVDIEFEGGLWRAKLLSRPAVAVPTLLGILLLTLMALLFLVDGTTPFGDSPVALLPAMEPLLDRIGNMLVVPGNALLTLLLQDGIWSGVSTVLTFIPYVAAVAFFMALYEQTGLIGALASGVEKLTSRLGLSPRSMLMAFMGASCNVPAISAAKVLWGRRSRALTALMIPYMPCAPRMALFIIIAAAVLPSYLVPLAVLLPYVATVVAALLAAAIYRIVVGRPQAVERLPPTPVMMPNWRIVGLMTWDYTRDFLYKLSLIILGVTVFLWLPSVFGPGGITLNVENSWLAVAGKALEPAFAPMGLPWQISVALMGGWIFKEVVIGILAAFGGLKLLGSLSVASALALMVFLAFYSSCIATLAALARVVGLRLTLFSAAMQLTLAFVFSYATYWLVSLTG</sequence>
<dbReference type="PANTHER" id="PTHR43185:SF1">
    <property type="entry name" value="FE(2+) TRANSPORTER FEOB"/>
    <property type="match status" value="1"/>
</dbReference>
<dbReference type="InterPro" id="IPR030389">
    <property type="entry name" value="G_FEOB_dom"/>
</dbReference>
<keyword evidence="1" id="KW-0812">Transmembrane</keyword>
<dbReference type="GO" id="GO:0005525">
    <property type="term" value="F:GTP binding"/>
    <property type="evidence" value="ECO:0007669"/>
    <property type="project" value="InterPro"/>
</dbReference>
<feature type="transmembrane region" description="Helical" evidence="1">
    <location>
        <begin position="508"/>
        <end position="531"/>
    </location>
</feature>
<organism evidence="3 4">
    <name type="scientific">Conexivisphaera calida</name>
    <dbReference type="NCBI Taxonomy" id="1874277"/>
    <lineage>
        <taxon>Archaea</taxon>
        <taxon>Nitrososphaerota</taxon>
        <taxon>Conexivisphaeria</taxon>
        <taxon>Conexivisphaerales</taxon>
        <taxon>Conexivisphaeraceae</taxon>
        <taxon>Conexivisphaera</taxon>
    </lineage>
</organism>
<gene>
    <name evidence="3" type="ORF">NAS2_0865</name>
</gene>
<evidence type="ECO:0000313" key="3">
    <source>
        <dbReference type="EMBL" id="BBE42254.1"/>
    </source>
</evidence>
<evidence type="ECO:0000259" key="2">
    <source>
        <dbReference type="PROSITE" id="PS51711"/>
    </source>
</evidence>
<proteinExistence type="predicted"/>
<feature type="domain" description="FeoB-type G" evidence="2">
    <location>
        <begin position="1"/>
        <end position="159"/>
    </location>
</feature>
<feature type="transmembrane region" description="Helical" evidence="1">
    <location>
        <begin position="342"/>
        <end position="358"/>
    </location>
</feature>
<dbReference type="InterPro" id="IPR027417">
    <property type="entry name" value="P-loop_NTPase"/>
</dbReference>
<dbReference type="InterPro" id="IPR011642">
    <property type="entry name" value="Gate_dom"/>
</dbReference>
<dbReference type="Pfam" id="PF02421">
    <property type="entry name" value="FeoB_N"/>
    <property type="match status" value="1"/>
</dbReference>
<dbReference type="InterPro" id="IPR006073">
    <property type="entry name" value="GTP-bd"/>
</dbReference>
<dbReference type="Gene3D" id="3.40.50.300">
    <property type="entry name" value="P-loop containing nucleotide triphosphate hydrolases"/>
    <property type="match status" value="1"/>
</dbReference>
<dbReference type="PROSITE" id="PS51711">
    <property type="entry name" value="G_FEOB"/>
    <property type="match status" value="1"/>
</dbReference>
<keyword evidence="1" id="KW-0472">Membrane</keyword>
<accession>A0A4P2VCL4</accession>
<feature type="transmembrane region" description="Helical" evidence="1">
    <location>
        <begin position="252"/>
        <end position="273"/>
    </location>
</feature>
<dbReference type="SUPFAM" id="SSF52540">
    <property type="entry name" value="P-loop containing nucleoside triphosphate hydrolases"/>
    <property type="match status" value="1"/>
</dbReference>
<keyword evidence="4" id="KW-1185">Reference proteome</keyword>
<feature type="transmembrane region" description="Helical" evidence="1">
    <location>
        <begin position="537"/>
        <end position="558"/>
    </location>
</feature>
<feature type="transmembrane region" description="Helical" evidence="1">
    <location>
        <begin position="184"/>
        <end position="205"/>
    </location>
</feature>
<dbReference type="EMBL" id="AP018732">
    <property type="protein sequence ID" value="BBE42254.1"/>
    <property type="molecule type" value="Genomic_DNA"/>
</dbReference>
<feature type="transmembrane region" description="Helical" evidence="1">
    <location>
        <begin position="364"/>
        <end position="383"/>
    </location>
</feature>
<dbReference type="KEGG" id="ccai:NAS2_0865"/>
<keyword evidence="1" id="KW-1133">Transmembrane helix</keyword>
<feature type="transmembrane region" description="Helical" evidence="1">
    <location>
        <begin position="225"/>
        <end position="245"/>
    </location>
</feature>
<evidence type="ECO:0000313" key="4">
    <source>
        <dbReference type="Proteomes" id="UP000509448"/>
    </source>
</evidence>
<protein>
    <submittedName>
        <fullName evidence="3">Ferrous iron transport protein B</fullName>
    </submittedName>
</protein>
<name>A0A4P2VCL4_9ARCH</name>